<dbReference type="Pfam" id="PF02223">
    <property type="entry name" value="Thymidylate_kin"/>
    <property type="match status" value="1"/>
</dbReference>
<evidence type="ECO:0000256" key="8">
    <source>
        <dbReference type="ARBA" id="ARBA00022840"/>
    </source>
</evidence>
<feature type="domain" description="Thymidylate kinase-like" evidence="12">
    <location>
        <begin position="8"/>
        <end position="197"/>
    </location>
</feature>
<evidence type="ECO:0000256" key="7">
    <source>
        <dbReference type="ARBA" id="ARBA00022777"/>
    </source>
</evidence>
<dbReference type="HAMAP" id="MF_00165">
    <property type="entry name" value="Thymidylate_kinase"/>
    <property type="match status" value="1"/>
</dbReference>
<evidence type="ECO:0000256" key="9">
    <source>
        <dbReference type="ARBA" id="ARBA00029962"/>
    </source>
</evidence>
<dbReference type="InterPro" id="IPR027417">
    <property type="entry name" value="P-loop_NTPase"/>
</dbReference>
<dbReference type="InterPro" id="IPR039430">
    <property type="entry name" value="Thymidylate_kin-like_dom"/>
</dbReference>
<dbReference type="SUPFAM" id="SSF52540">
    <property type="entry name" value="P-loop containing nucleoside triphosphate hydrolases"/>
    <property type="match status" value="1"/>
</dbReference>
<organism evidence="13 14">
    <name type="scientific">Spiribacter pallidus</name>
    <dbReference type="NCBI Taxonomy" id="1987936"/>
    <lineage>
        <taxon>Bacteria</taxon>
        <taxon>Pseudomonadati</taxon>
        <taxon>Pseudomonadota</taxon>
        <taxon>Gammaproteobacteria</taxon>
        <taxon>Chromatiales</taxon>
        <taxon>Ectothiorhodospiraceae</taxon>
        <taxon>Spiribacter</taxon>
    </lineage>
</organism>
<evidence type="ECO:0000256" key="10">
    <source>
        <dbReference type="ARBA" id="ARBA00048743"/>
    </source>
</evidence>
<evidence type="ECO:0000256" key="4">
    <source>
        <dbReference type="ARBA" id="ARBA00022679"/>
    </source>
</evidence>
<keyword evidence="4 11" id="KW-0808">Transferase</keyword>
<comment type="similarity">
    <text evidence="1 11">Belongs to the thymidylate kinase family.</text>
</comment>
<dbReference type="EC" id="2.7.4.9" evidence="2 11"/>
<protein>
    <recommendedName>
        <fullName evidence="3 11">Thymidylate kinase</fullName>
        <ecNumber evidence="2 11">2.7.4.9</ecNumber>
    </recommendedName>
    <alternativeName>
        <fullName evidence="9 11">dTMP kinase</fullName>
    </alternativeName>
</protein>
<evidence type="ECO:0000256" key="5">
    <source>
        <dbReference type="ARBA" id="ARBA00022727"/>
    </source>
</evidence>
<dbReference type="EMBL" id="JBAKFM010000002">
    <property type="protein sequence ID" value="MEX0469264.1"/>
    <property type="molecule type" value="Genomic_DNA"/>
</dbReference>
<evidence type="ECO:0000313" key="13">
    <source>
        <dbReference type="EMBL" id="MEX0469264.1"/>
    </source>
</evidence>
<feature type="binding site" evidence="11">
    <location>
        <begin position="10"/>
        <end position="17"/>
    </location>
    <ligand>
        <name>ATP</name>
        <dbReference type="ChEBI" id="CHEBI:30616"/>
    </ligand>
</feature>
<dbReference type="PANTHER" id="PTHR10344:SF4">
    <property type="entry name" value="UMP-CMP KINASE 2, MITOCHONDRIAL"/>
    <property type="match status" value="1"/>
</dbReference>
<accession>A0ABV3TCB4</accession>
<comment type="catalytic activity">
    <reaction evidence="10 11">
        <text>dTMP + ATP = dTDP + ADP</text>
        <dbReference type="Rhea" id="RHEA:13517"/>
        <dbReference type="ChEBI" id="CHEBI:30616"/>
        <dbReference type="ChEBI" id="CHEBI:58369"/>
        <dbReference type="ChEBI" id="CHEBI:63528"/>
        <dbReference type="ChEBI" id="CHEBI:456216"/>
        <dbReference type="EC" id="2.7.4.9"/>
    </reaction>
</comment>
<dbReference type="InterPro" id="IPR018094">
    <property type="entry name" value="Thymidylate_kinase"/>
</dbReference>
<proteinExistence type="inferred from homology"/>
<gene>
    <name evidence="11 13" type="primary">tmk</name>
    <name evidence="13" type="ORF">V6X73_05955</name>
</gene>
<dbReference type="Gene3D" id="3.40.50.300">
    <property type="entry name" value="P-loop containing nucleotide triphosphate hydrolases"/>
    <property type="match status" value="1"/>
</dbReference>
<name>A0ABV3TCB4_9GAMM</name>
<comment type="caution">
    <text evidence="13">The sequence shown here is derived from an EMBL/GenBank/DDBJ whole genome shotgun (WGS) entry which is preliminary data.</text>
</comment>
<keyword evidence="5 11" id="KW-0545">Nucleotide biosynthesis</keyword>
<dbReference type="NCBIfam" id="TIGR00041">
    <property type="entry name" value="DTMP_kinase"/>
    <property type="match status" value="1"/>
</dbReference>
<dbReference type="PANTHER" id="PTHR10344">
    <property type="entry name" value="THYMIDYLATE KINASE"/>
    <property type="match status" value="1"/>
</dbReference>
<dbReference type="RefSeq" id="WP_367958486.1">
    <property type="nucleotide sequence ID" value="NZ_JBAKFK010000002.1"/>
</dbReference>
<dbReference type="CDD" id="cd01672">
    <property type="entry name" value="TMPK"/>
    <property type="match status" value="1"/>
</dbReference>
<keyword evidence="14" id="KW-1185">Reference proteome</keyword>
<comment type="function">
    <text evidence="11">Phosphorylation of dTMP to form dTDP in both de novo and salvage pathways of dTTP synthesis.</text>
</comment>
<sequence>MRGAFITIEGTEGAGKSSAVETARGWLQAAGHRVVCTREPGGTGLGEELREVLLSHRDGGMTPAAEVLLMFAARAEHIERVIRPALDAGDWVICDRFSDASIAYQGSGRGLGVDQVQALAAWLHPDLQPDLTLWLDLPVETGLARAAERSAPDRFEREKTAFFERVRAGYQTIAERAPDRVRRIDAAQSPAEVSAAIIDALQRFAHVD</sequence>
<dbReference type="Proteomes" id="UP001556709">
    <property type="component" value="Unassembled WGS sequence"/>
</dbReference>
<evidence type="ECO:0000256" key="3">
    <source>
        <dbReference type="ARBA" id="ARBA00017144"/>
    </source>
</evidence>
<dbReference type="GO" id="GO:0004798">
    <property type="term" value="F:dTMP kinase activity"/>
    <property type="evidence" value="ECO:0007669"/>
    <property type="project" value="UniProtKB-EC"/>
</dbReference>
<evidence type="ECO:0000256" key="1">
    <source>
        <dbReference type="ARBA" id="ARBA00009776"/>
    </source>
</evidence>
<evidence type="ECO:0000313" key="14">
    <source>
        <dbReference type="Proteomes" id="UP001556709"/>
    </source>
</evidence>
<keyword evidence="8 11" id="KW-0067">ATP-binding</keyword>
<evidence type="ECO:0000259" key="12">
    <source>
        <dbReference type="Pfam" id="PF02223"/>
    </source>
</evidence>
<keyword evidence="7 11" id="KW-0418">Kinase</keyword>
<reference evidence="13 14" key="1">
    <citation type="submission" date="2024-02" db="EMBL/GenBank/DDBJ databases">
        <title>New especies of Spiribacter isolated from saline water.</title>
        <authorList>
            <person name="Leon M.J."/>
            <person name="De La Haba R."/>
            <person name="Sanchez-Porro C."/>
            <person name="Ventosa A."/>
        </authorList>
    </citation>
    <scope>NUCLEOTIDE SEQUENCE [LARGE SCALE GENOMIC DNA]</scope>
    <source>
        <strain evidence="14">ag22IC6-390</strain>
    </source>
</reference>
<evidence type="ECO:0000256" key="6">
    <source>
        <dbReference type="ARBA" id="ARBA00022741"/>
    </source>
</evidence>
<evidence type="ECO:0000256" key="11">
    <source>
        <dbReference type="HAMAP-Rule" id="MF_00165"/>
    </source>
</evidence>
<keyword evidence="6 11" id="KW-0547">Nucleotide-binding</keyword>
<evidence type="ECO:0000256" key="2">
    <source>
        <dbReference type="ARBA" id="ARBA00012980"/>
    </source>
</evidence>